<evidence type="ECO:0000313" key="2">
    <source>
        <dbReference type="Proteomes" id="UP001232117"/>
    </source>
</evidence>
<name>A0ABY8N7G5_9FLAO</name>
<dbReference type="Pfam" id="PF00106">
    <property type="entry name" value="adh_short"/>
    <property type="match status" value="1"/>
</dbReference>
<reference evidence="1 2" key="1">
    <citation type="submission" date="2023-06" db="EMBL/GenBank/DDBJ databases">
        <title>Complete Genome Sequence of Flavobacterium keumense K3R-10.</title>
        <authorList>
            <person name="Jeong H."/>
            <person name="Jhang S.Y."/>
            <person name="Kim J.N."/>
        </authorList>
    </citation>
    <scope>NUCLEOTIDE SEQUENCE [LARGE SCALE GENOMIC DNA]</scope>
    <source>
        <strain evidence="1 2">K3R-10</strain>
    </source>
</reference>
<gene>
    <name evidence="1" type="ORF">MG292_02475</name>
</gene>
<accession>A0ABY8N7G5</accession>
<dbReference type="RefSeq" id="WP_264534273.1">
    <property type="nucleotide sequence ID" value="NZ_CP092332.1"/>
</dbReference>
<dbReference type="Proteomes" id="UP001232117">
    <property type="component" value="Chromosome"/>
</dbReference>
<evidence type="ECO:0000313" key="1">
    <source>
        <dbReference type="EMBL" id="WGK95113.1"/>
    </source>
</evidence>
<organism evidence="1 2">
    <name type="scientific">Flavobacterium keumense</name>
    <dbReference type="NCBI Taxonomy" id="1306518"/>
    <lineage>
        <taxon>Bacteria</taxon>
        <taxon>Pseudomonadati</taxon>
        <taxon>Bacteroidota</taxon>
        <taxon>Flavobacteriia</taxon>
        <taxon>Flavobacteriales</taxon>
        <taxon>Flavobacteriaceae</taxon>
        <taxon>Flavobacterium</taxon>
    </lineage>
</organism>
<dbReference type="Gene3D" id="3.40.50.720">
    <property type="entry name" value="NAD(P)-binding Rossmann-like Domain"/>
    <property type="match status" value="1"/>
</dbReference>
<proteinExistence type="predicted"/>
<dbReference type="InterPro" id="IPR002347">
    <property type="entry name" value="SDR_fam"/>
</dbReference>
<dbReference type="PANTHER" id="PTHR43431">
    <property type="entry name" value="OXIDOREDUCTASE, SHORT CHAIN DEHYDROGENASE/REDUCTASE FAMILY (AFU_ORTHOLOGUE AFUA_5G14000)"/>
    <property type="match status" value="1"/>
</dbReference>
<sequence>MKKGIIIIGMGKGLSLGIAKKFGSEGYQVGMISRNEQNLKAYQSELATENIESLYATADVSNENELITALEKLKDNMSNVNILQYNAVDYRMVPVLEETAETLTNGFKISVANALTAVKYLLPTLAENKGSVLLTGGGTANYPYSGMSSISLGKAGIRNLTFQLNDALKEKEIYVGSVTICNMISEDSATHNPTILATKFWELNESRNEVEITY</sequence>
<keyword evidence="2" id="KW-1185">Reference proteome</keyword>
<dbReference type="EMBL" id="CP092332">
    <property type="protein sequence ID" value="WGK95113.1"/>
    <property type="molecule type" value="Genomic_DNA"/>
</dbReference>
<dbReference type="PANTHER" id="PTHR43431:SF1">
    <property type="entry name" value="OS08G0476300 PROTEIN"/>
    <property type="match status" value="1"/>
</dbReference>
<protein>
    <submittedName>
        <fullName evidence="1">SDR family NAD(P)-dependent oxidoreductase</fullName>
    </submittedName>
</protein>
<dbReference type="SUPFAM" id="SSF51735">
    <property type="entry name" value="NAD(P)-binding Rossmann-fold domains"/>
    <property type="match status" value="1"/>
</dbReference>
<dbReference type="InterPro" id="IPR036291">
    <property type="entry name" value="NAD(P)-bd_dom_sf"/>
</dbReference>